<keyword evidence="6" id="KW-0119">Carbohydrate metabolism</keyword>
<dbReference type="InterPro" id="IPR010737">
    <property type="entry name" value="4-carb_acid_sugar_kinase_N"/>
</dbReference>
<dbReference type="InterPro" id="IPR042213">
    <property type="entry name" value="NBD_C_sf"/>
</dbReference>
<dbReference type="GeneID" id="19161538"/>
<feature type="domain" description="Four-carbon acid sugar kinase nucleotide binding" evidence="8">
    <location>
        <begin position="310"/>
        <end position="478"/>
    </location>
</feature>
<organism evidence="9 10">
    <name type="scientific">Capronia coronata CBS 617.96</name>
    <dbReference type="NCBI Taxonomy" id="1182541"/>
    <lineage>
        <taxon>Eukaryota</taxon>
        <taxon>Fungi</taxon>
        <taxon>Dikarya</taxon>
        <taxon>Ascomycota</taxon>
        <taxon>Pezizomycotina</taxon>
        <taxon>Eurotiomycetes</taxon>
        <taxon>Chaetothyriomycetidae</taxon>
        <taxon>Chaetothyriales</taxon>
        <taxon>Herpotrichiellaceae</taxon>
        <taxon>Capronia</taxon>
    </lineage>
</organism>
<dbReference type="OrthoDB" id="48988at2759"/>
<evidence type="ECO:0000256" key="3">
    <source>
        <dbReference type="ARBA" id="ARBA00022741"/>
    </source>
</evidence>
<dbReference type="Gene3D" id="3.40.50.10840">
    <property type="entry name" value="Putative sugar-binding, N-terminal domain"/>
    <property type="match status" value="1"/>
</dbReference>
<dbReference type="Proteomes" id="UP000019484">
    <property type="component" value="Unassembled WGS sequence"/>
</dbReference>
<evidence type="ECO:0000313" key="9">
    <source>
        <dbReference type="EMBL" id="EXJ83053.1"/>
    </source>
</evidence>
<evidence type="ECO:0000313" key="10">
    <source>
        <dbReference type="Proteomes" id="UP000019484"/>
    </source>
</evidence>
<evidence type="ECO:0000256" key="4">
    <source>
        <dbReference type="ARBA" id="ARBA00022777"/>
    </source>
</evidence>
<protein>
    <recommendedName>
        <fullName evidence="11">Hydroxyacid dehydrogenase</fullName>
    </recommendedName>
</protein>
<dbReference type="Gene3D" id="3.40.980.20">
    <property type="entry name" value="Four-carbon acid sugar kinase, nucleotide binding domain"/>
    <property type="match status" value="1"/>
</dbReference>
<dbReference type="AlphaFoldDB" id="W9XS51"/>
<evidence type="ECO:0000259" key="7">
    <source>
        <dbReference type="Pfam" id="PF07005"/>
    </source>
</evidence>
<name>W9XS51_9EURO</name>
<keyword evidence="10" id="KW-1185">Reference proteome</keyword>
<dbReference type="SUPFAM" id="SSF142764">
    <property type="entry name" value="YgbK-like"/>
    <property type="match status" value="1"/>
</dbReference>
<dbReference type="eggNOG" id="KOG0409">
    <property type="taxonomic scope" value="Eukaryota"/>
</dbReference>
<keyword evidence="2" id="KW-0808">Transferase</keyword>
<proteinExistence type="inferred from homology"/>
<evidence type="ECO:0000256" key="5">
    <source>
        <dbReference type="ARBA" id="ARBA00022840"/>
    </source>
</evidence>
<evidence type="ECO:0000259" key="8">
    <source>
        <dbReference type="Pfam" id="PF17042"/>
    </source>
</evidence>
<dbReference type="HOGENOM" id="CLU_044742_0_0_1"/>
<evidence type="ECO:0008006" key="11">
    <source>
        <dbReference type="Google" id="ProtNLM"/>
    </source>
</evidence>
<dbReference type="GO" id="GO:0005524">
    <property type="term" value="F:ATP binding"/>
    <property type="evidence" value="ECO:0007669"/>
    <property type="project" value="UniProtKB-KW"/>
</dbReference>
<dbReference type="STRING" id="1182541.W9XS51"/>
<evidence type="ECO:0000256" key="1">
    <source>
        <dbReference type="ARBA" id="ARBA00005715"/>
    </source>
</evidence>
<reference evidence="9 10" key="1">
    <citation type="submission" date="2013-03" db="EMBL/GenBank/DDBJ databases">
        <title>The Genome Sequence of Capronia coronata CBS 617.96.</title>
        <authorList>
            <consortium name="The Broad Institute Genomics Platform"/>
            <person name="Cuomo C."/>
            <person name="de Hoog S."/>
            <person name="Gorbushina A."/>
            <person name="Walker B."/>
            <person name="Young S.K."/>
            <person name="Zeng Q."/>
            <person name="Gargeya S."/>
            <person name="Fitzgerald M."/>
            <person name="Haas B."/>
            <person name="Abouelleil A."/>
            <person name="Allen A.W."/>
            <person name="Alvarado L."/>
            <person name="Arachchi H.M."/>
            <person name="Berlin A.M."/>
            <person name="Chapman S.B."/>
            <person name="Gainer-Dewar J."/>
            <person name="Goldberg J."/>
            <person name="Griggs A."/>
            <person name="Gujja S."/>
            <person name="Hansen M."/>
            <person name="Howarth C."/>
            <person name="Imamovic A."/>
            <person name="Ireland A."/>
            <person name="Larimer J."/>
            <person name="McCowan C."/>
            <person name="Murphy C."/>
            <person name="Pearson M."/>
            <person name="Poon T.W."/>
            <person name="Priest M."/>
            <person name="Roberts A."/>
            <person name="Saif S."/>
            <person name="Shea T."/>
            <person name="Sisk P."/>
            <person name="Sykes S."/>
            <person name="Wortman J."/>
            <person name="Nusbaum C."/>
            <person name="Birren B."/>
        </authorList>
    </citation>
    <scope>NUCLEOTIDE SEQUENCE [LARGE SCALE GENOMIC DNA]</scope>
    <source>
        <strain evidence="9 10">CBS 617.96</strain>
    </source>
</reference>
<dbReference type="RefSeq" id="XP_007725739.1">
    <property type="nucleotide sequence ID" value="XM_007727549.1"/>
</dbReference>
<keyword evidence="4" id="KW-0418">Kinase</keyword>
<comment type="caution">
    <text evidence="9">The sequence shown here is derived from an EMBL/GenBank/DDBJ whole genome shotgun (WGS) entry which is preliminary data.</text>
</comment>
<keyword evidence="5" id="KW-0067">ATP-binding</keyword>
<dbReference type="Pfam" id="PF07005">
    <property type="entry name" value="SBD_N"/>
    <property type="match status" value="1"/>
</dbReference>
<sequence>MSQGETKSYEAVEASLPLSKVNLDEPRQLGSGSRANLKTLVVLDDDPTGTQTVHDITVLTSFDKLVLEEELAKRGRGFFILTNSRAYPEVEAKVLLGKLLRDLHDGIAKVGVEVEVVTRSDSCLRGHFPLEPELVHDIVGPFDAWVLTPAFFEGGRVTVDDVHYVREGDDLVPVAMTPFAADKAFGFRSSNLRAWVAEKFQQAGQTPPEIVSISIEDLRRDDAVAHVASRLEDIKRRSKESPRTPPVIILNVFHHSDMKTFITAKAQTNVSLLYRSGASLVSAYLGIDPVPPITPQSLSPRTSNRPFGGLIIVGSYVPKTTIQLSYLLENCRQHLEHIQIDVQQVLKSSEIERTKLVAKTVSTMEEALQQGLDVVVSTSRQLITHEDAQKSLRMGKVISDLLCSITASVNVRPKYVIAKGGITSSDIATQALQMKKANVVGQAAPGIPLWESSEQDIAKWADVPYIVFPGNVGGEHALGNLVASYR</sequence>
<dbReference type="InterPro" id="IPR031475">
    <property type="entry name" value="NBD_C"/>
</dbReference>
<dbReference type="EMBL" id="AMWN01000006">
    <property type="protein sequence ID" value="EXJ83053.1"/>
    <property type="molecule type" value="Genomic_DNA"/>
</dbReference>
<keyword evidence="3" id="KW-0547">Nucleotide-binding</keyword>
<evidence type="ECO:0000256" key="6">
    <source>
        <dbReference type="ARBA" id="ARBA00023277"/>
    </source>
</evidence>
<gene>
    <name evidence="9" type="ORF">A1O1_06671</name>
</gene>
<dbReference type="InterPro" id="IPR037051">
    <property type="entry name" value="4-carb_acid_sugar_kinase_N_sf"/>
</dbReference>
<dbReference type="GO" id="GO:0016301">
    <property type="term" value="F:kinase activity"/>
    <property type="evidence" value="ECO:0007669"/>
    <property type="project" value="UniProtKB-KW"/>
</dbReference>
<feature type="domain" description="Four-carbon acid sugar kinase N-terminal" evidence="7">
    <location>
        <begin position="40"/>
        <end position="283"/>
    </location>
</feature>
<evidence type="ECO:0000256" key="2">
    <source>
        <dbReference type="ARBA" id="ARBA00022679"/>
    </source>
</evidence>
<dbReference type="Pfam" id="PF17042">
    <property type="entry name" value="NBD_C"/>
    <property type="match status" value="1"/>
</dbReference>
<accession>W9XS51</accession>
<comment type="similarity">
    <text evidence="1">Belongs to the four-carbon acid sugar kinase family.</text>
</comment>